<evidence type="ECO:0000313" key="7">
    <source>
        <dbReference type="Proteomes" id="UP000701801"/>
    </source>
</evidence>
<dbReference type="Proteomes" id="UP000701801">
    <property type="component" value="Unassembled WGS sequence"/>
</dbReference>
<dbReference type="InterPro" id="IPR050121">
    <property type="entry name" value="Cytochrome_P450_monoxygenase"/>
</dbReference>
<reference evidence="6" key="1">
    <citation type="submission" date="2021-07" db="EMBL/GenBank/DDBJ databases">
        <authorList>
            <person name="Durling M."/>
        </authorList>
    </citation>
    <scope>NUCLEOTIDE SEQUENCE</scope>
</reference>
<evidence type="ECO:0000256" key="1">
    <source>
        <dbReference type="ARBA" id="ARBA00001971"/>
    </source>
</evidence>
<dbReference type="SUPFAM" id="SSF48264">
    <property type="entry name" value="Cytochrome P450"/>
    <property type="match status" value="1"/>
</dbReference>
<dbReference type="PRINTS" id="PR00385">
    <property type="entry name" value="P450"/>
</dbReference>
<protein>
    <recommendedName>
        <fullName evidence="8">Cytochrome P450</fullName>
    </recommendedName>
</protein>
<dbReference type="PANTHER" id="PTHR24305">
    <property type="entry name" value="CYTOCHROME P450"/>
    <property type="match status" value="1"/>
</dbReference>
<comment type="cofactor">
    <cofactor evidence="1 5">
        <name>heme</name>
        <dbReference type="ChEBI" id="CHEBI:30413"/>
    </cofactor>
</comment>
<dbReference type="PANTHER" id="PTHR24305:SF166">
    <property type="entry name" value="CYTOCHROME P450 12A4, MITOCHONDRIAL-RELATED"/>
    <property type="match status" value="1"/>
</dbReference>
<keyword evidence="4 5" id="KW-0408">Iron</keyword>
<dbReference type="GO" id="GO:0005506">
    <property type="term" value="F:iron ion binding"/>
    <property type="evidence" value="ECO:0007669"/>
    <property type="project" value="InterPro"/>
</dbReference>
<dbReference type="EMBL" id="CAJVRM010000441">
    <property type="protein sequence ID" value="CAG8981073.1"/>
    <property type="molecule type" value="Genomic_DNA"/>
</dbReference>
<dbReference type="OrthoDB" id="1470350at2759"/>
<comment type="caution">
    <text evidence="6">The sequence shown here is derived from an EMBL/GenBank/DDBJ whole genome shotgun (WGS) entry which is preliminary data.</text>
</comment>
<dbReference type="Pfam" id="PF00067">
    <property type="entry name" value="p450"/>
    <property type="match status" value="1"/>
</dbReference>
<evidence type="ECO:0000256" key="3">
    <source>
        <dbReference type="ARBA" id="ARBA00022723"/>
    </source>
</evidence>
<keyword evidence="5" id="KW-0349">Heme</keyword>
<dbReference type="GO" id="GO:0016705">
    <property type="term" value="F:oxidoreductase activity, acting on paired donors, with incorporation or reduction of molecular oxygen"/>
    <property type="evidence" value="ECO:0007669"/>
    <property type="project" value="InterPro"/>
</dbReference>
<gene>
    <name evidence="6" type="ORF">HYALB_00013257</name>
</gene>
<dbReference type="GO" id="GO:0004497">
    <property type="term" value="F:monooxygenase activity"/>
    <property type="evidence" value="ECO:0007669"/>
    <property type="project" value="InterPro"/>
</dbReference>
<keyword evidence="7" id="KW-1185">Reference proteome</keyword>
<evidence type="ECO:0008006" key="8">
    <source>
        <dbReference type="Google" id="ProtNLM"/>
    </source>
</evidence>
<dbReference type="PRINTS" id="PR00465">
    <property type="entry name" value="EP450IV"/>
</dbReference>
<keyword evidence="3 5" id="KW-0479">Metal-binding</keyword>
<dbReference type="InterPro" id="IPR001128">
    <property type="entry name" value="Cyt_P450"/>
</dbReference>
<evidence type="ECO:0000256" key="5">
    <source>
        <dbReference type="PIRSR" id="PIRSR602403-1"/>
    </source>
</evidence>
<dbReference type="InterPro" id="IPR036396">
    <property type="entry name" value="Cyt_P450_sf"/>
</dbReference>
<proteinExistence type="inferred from homology"/>
<dbReference type="AlphaFoldDB" id="A0A9N9Q038"/>
<dbReference type="InterPro" id="IPR002403">
    <property type="entry name" value="Cyt_P450_E_grp-IV"/>
</dbReference>
<feature type="binding site" description="axial binding residue" evidence="5">
    <location>
        <position position="443"/>
    </location>
    <ligand>
        <name>heme</name>
        <dbReference type="ChEBI" id="CHEBI:30413"/>
    </ligand>
    <ligandPart>
        <name>Fe</name>
        <dbReference type="ChEBI" id="CHEBI:18248"/>
    </ligandPart>
</feature>
<dbReference type="GO" id="GO:0020037">
    <property type="term" value="F:heme binding"/>
    <property type="evidence" value="ECO:0007669"/>
    <property type="project" value="InterPro"/>
</dbReference>
<sequence length="502" mass="56724">MMVSDIVLAAAIAAALKLVLWIYESARQPTNGQLHAITNAHFSTPFSRLWLLWIRATGEEFTKCLEAHRTLGPIIRIGPNEISINHVDGVRTVYGGNWDKSSMYDKFTYFGFSPLFAIRQGKSHAERKRLFTHVFSKSTIVNSAKLNDLLQSILTARLLPRLRQASDNGDDVEVFSLTREYSMDVVTGYLYGKENGTNWLENHDNAAHHLTAFQQYAERLAFFAITDLHSLVTSFKRLGIDLVPPSVDMAYETISSFLWDITTRTIDSFKNGETEVKGDTGILKDVWQKLGNVTAEEKTRLIASDMGDQLHAGHVATGTMLTYLMWELSRNIDIQTRLRRELASLNDPYSSELLDAVLLETYRMYPAGYGPFPRVASENSTVHGFAIPKGTIASASPFMLGRNAAMFPNPDFWLPGRWVGVDSDKKRQMQRWVWMFMSGPRICIGEHLAVIAMKRFVIEIYSRYETTIIGDPDMTQLETFFSVPAGASLPLKFRRGPLKTNR</sequence>
<dbReference type="Gene3D" id="1.10.630.10">
    <property type="entry name" value="Cytochrome P450"/>
    <property type="match status" value="1"/>
</dbReference>
<evidence type="ECO:0000256" key="4">
    <source>
        <dbReference type="ARBA" id="ARBA00023004"/>
    </source>
</evidence>
<organism evidence="6 7">
    <name type="scientific">Hymenoscyphus albidus</name>
    <dbReference type="NCBI Taxonomy" id="595503"/>
    <lineage>
        <taxon>Eukaryota</taxon>
        <taxon>Fungi</taxon>
        <taxon>Dikarya</taxon>
        <taxon>Ascomycota</taxon>
        <taxon>Pezizomycotina</taxon>
        <taxon>Leotiomycetes</taxon>
        <taxon>Helotiales</taxon>
        <taxon>Helotiaceae</taxon>
        <taxon>Hymenoscyphus</taxon>
    </lineage>
</organism>
<comment type="similarity">
    <text evidence="2">Belongs to the cytochrome P450 family.</text>
</comment>
<accession>A0A9N9Q038</accession>
<name>A0A9N9Q038_9HELO</name>
<evidence type="ECO:0000256" key="2">
    <source>
        <dbReference type="ARBA" id="ARBA00010617"/>
    </source>
</evidence>
<evidence type="ECO:0000313" key="6">
    <source>
        <dbReference type="EMBL" id="CAG8981073.1"/>
    </source>
</evidence>